<feature type="domain" description="Peptidoglycan binding-like" evidence="1">
    <location>
        <begin position="40"/>
        <end position="74"/>
    </location>
</feature>
<dbReference type="InterPro" id="IPR036366">
    <property type="entry name" value="PGBDSf"/>
</dbReference>
<organism evidence="2 3">
    <name type="scientific">Paractinoplanes brasiliensis</name>
    <dbReference type="NCBI Taxonomy" id="52695"/>
    <lineage>
        <taxon>Bacteria</taxon>
        <taxon>Bacillati</taxon>
        <taxon>Actinomycetota</taxon>
        <taxon>Actinomycetes</taxon>
        <taxon>Micromonosporales</taxon>
        <taxon>Micromonosporaceae</taxon>
        <taxon>Paractinoplanes</taxon>
    </lineage>
</organism>
<gene>
    <name evidence="2" type="ORF">C8E87_6371</name>
</gene>
<dbReference type="EMBL" id="SNWR01000001">
    <property type="protein sequence ID" value="TDO42597.1"/>
    <property type="molecule type" value="Genomic_DNA"/>
</dbReference>
<dbReference type="Proteomes" id="UP000294901">
    <property type="component" value="Unassembled WGS sequence"/>
</dbReference>
<protein>
    <submittedName>
        <fullName evidence="2">Putative peptidoglycan binding protein</fullName>
    </submittedName>
</protein>
<sequence>MSARGLLSVVGTAVGGVIGWNAPPPPDPECVRELFAELGMVPGDTDEELTRTVRLFQARTGLVEDGVAGPRTVHLLSRYATQQRLRTAA</sequence>
<comment type="caution">
    <text evidence="2">The sequence shown here is derived from an EMBL/GenBank/DDBJ whole genome shotgun (WGS) entry which is preliminary data.</text>
</comment>
<dbReference type="Pfam" id="PF01471">
    <property type="entry name" value="PG_binding_1"/>
    <property type="match status" value="1"/>
</dbReference>
<dbReference type="Gene3D" id="1.10.101.10">
    <property type="entry name" value="PGBD-like superfamily/PGBD"/>
    <property type="match status" value="1"/>
</dbReference>
<reference evidence="2 3" key="1">
    <citation type="submission" date="2019-03" db="EMBL/GenBank/DDBJ databases">
        <title>Sequencing the genomes of 1000 actinobacteria strains.</title>
        <authorList>
            <person name="Klenk H.-P."/>
        </authorList>
    </citation>
    <scope>NUCLEOTIDE SEQUENCE [LARGE SCALE GENOMIC DNA]</scope>
    <source>
        <strain evidence="2 3">DSM 43805</strain>
    </source>
</reference>
<accession>A0A4R6K1F2</accession>
<evidence type="ECO:0000313" key="3">
    <source>
        <dbReference type="Proteomes" id="UP000294901"/>
    </source>
</evidence>
<dbReference type="OrthoDB" id="3297432at2"/>
<dbReference type="AlphaFoldDB" id="A0A4R6K1F2"/>
<evidence type="ECO:0000259" key="1">
    <source>
        <dbReference type="Pfam" id="PF01471"/>
    </source>
</evidence>
<dbReference type="InterPro" id="IPR002477">
    <property type="entry name" value="Peptidoglycan-bd-like"/>
</dbReference>
<dbReference type="InterPro" id="IPR036365">
    <property type="entry name" value="PGBD-like_sf"/>
</dbReference>
<dbReference type="SUPFAM" id="SSF47090">
    <property type="entry name" value="PGBD-like"/>
    <property type="match status" value="1"/>
</dbReference>
<dbReference type="RefSeq" id="WP_133876464.1">
    <property type="nucleotide sequence ID" value="NZ_BOMD01000087.1"/>
</dbReference>
<evidence type="ECO:0000313" key="2">
    <source>
        <dbReference type="EMBL" id="TDO42597.1"/>
    </source>
</evidence>
<name>A0A4R6K1F2_9ACTN</name>
<proteinExistence type="predicted"/>
<keyword evidence="3" id="KW-1185">Reference proteome</keyword>